<dbReference type="AlphaFoldDB" id="A0AAN6QHV7"/>
<comment type="caution">
    <text evidence="1">The sequence shown here is derived from an EMBL/GenBank/DDBJ whole genome shotgun (WGS) entry which is preliminary data.</text>
</comment>
<dbReference type="Gene3D" id="3.40.50.2000">
    <property type="entry name" value="Glycogen Phosphorylase B"/>
    <property type="match status" value="1"/>
</dbReference>
<feature type="non-terminal residue" evidence="1">
    <location>
        <position position="78"/>
    </location>
</feature>
<protein>
    <submittedName>
        <fullName evidence="1">Glycosyltransferase family 1 protein</fullName>
    </submittedName>
</protein>
<keyword evidence="2" id="KW-1185">Reference proteome</keyword>
<dbReference type="Proteomes" id="UP001302812">
    <property type="component" value="Unassembled WGS sequence"/>
</dbReference>
<dbReference type="EMBL" id="MU853362">
    <property type="protein sequence ID" value="KAK4108515.1"/>
    <property type="molecule type" value="Genomic_DNA"/>
</dbReference>
<evidence type="ECO:0000313" key="1">
    <source>
        <dbReference type="EMBL" id="KAK4108515.1"/>
    </source>
</evidence>
<reference evidence="1" key="1">
    <citation type="journal article" date="2023" name="Mol. Phylogenet. Evol.">
        <title>Genome-scale phylogeny and comparative genomics of the fungal order Sordariales.</title>
        <authorList>
            <person name="Hensen N."/>
            <person name="Bonometti L."/>
            <person name="Westerberg I."/>
            <person name="Brannstrom I.O."/>
            <person name="Guillou S."/>
            <person name="Cros-Aarteil S."/>
            <person name="Calhoun S."/>
            <person name="Haridas S."/>
            <person name="Kuo A."/>
            <person name="Mondo S."/>
            <person name="Pangilinan J."/>
            <person name="Riley R."/>
            <person name="LaButti K."/>
            <person name="Andreopoulos B."/>
            <person name="Lipzen A."/>
            <person name="Chen C."/>
            <person name="Yan M."/>
            <person name="Daum C."/>
            <person name="Ng V."/>
            <person name="Clum A."/>
            <person name="Steindorff A."/>
            <person name="Ohm R.A."/>
            <person name="Martin F."/>
            <person name="Silar P."/>
            <person name="Natvig D.O."/>
            <person name="Lalanne C."/>
            <person name="Gautier V."/>
            <person name="Ament-Velasquez S.L."/>
            <person name="Kruys A."/>
            <person name="Hutchinson M.I."/>
            <person name="Powell A.J."/>
            <person name="Barry K."/>
            <person name="Miller A.N."/>
            <person name="Grigoriev I.V."/>
            <person name="Debuchy R."/>
            <person name="Gladieux P."/>
            <person name="Hiltunen Thoren M."/>
            <person name="Johannesson H."/>
        </authorList>
    </citation>
    <scope>NUCLEOTIDE SEQUENCE</scope>
    <source>
        <strain evidence="1">CBS 508.74</strain>
    </source>
</reference>
<proteinExistence type="predicted"/>
<organism evidence="1 2">
    <name type="scientific">Canariomyces notabilis</name>
    <dbReference type="NCBI Taxonomy" id="2074819"/>
    <lineage>
        <taxon>Eukaryota</taxon>
        <taxon>Fungi</taxon>
        <taxon>Dikarya</taxon>
        <taxon>Ascomycota</taxon>
        <taxon>Pezizomycotina</taxon>
        <taxon>Sordariomycetes</taxon>
        <taxon>Sordariomycetidae</taxon>
        <taxon>Sordariales</taxon>
        <taxon>Chaetomiaceae</taxon>
        <taxon>Canariomyces</taxon>
    </lineage>
</organism>
<accession>A0AAN6QHV7</accession>
<dbReference type="RefSeq" id="XP_064666085.1">
    <property type="nucleotide sequence ID" value="XM_064816071.1"/>
</dbReference>
<dbReference type="SUPFAM" id="SSF53756">
    <property type="entry name" value="UDP-Glycosyltransferase/glycogen phosphorylase"/>
    <property type="match status" value="1"/>
</dbReference>
<name>A0AAN6QHV7_9PEZI</name>
<reference evidence="1" key="2">
    <citation type="submission" date="2023-05" db="EMBL/GenBank/DDBJ databases">
        <authorList>
            <consortium name="Lawrence Berkeley National Laboratory"/>
            <person name="Steindorff A."/>
            <person name="Hensen N."/>
            <person name="Bonometti L."/>
            <person name="Westerberg I."/>
            <person name="Brannstrom I.O."/>
            <person name="Guillou S."/>
            <person name="Cros-Aarteil S."/>
            <person name="Calhoun S."/>
            <person name="Haridas S."/>
            <person name="Kuo A."/>
            <person name="Mondo S."/>
            <person name="Pangilinan J."/>
            <person name="Riley R."/>
            <person name="Labutti K."/>
            <person name="Andreopoulos B."/>
            <person name="Lipzen A."/>
            <person name="Chen C."/>
            <person name="Yanf M."/>
            <person name="Daum C."/>
            <person name="Ng V."/>
            <person name="Clum A."/>
            <person name="Ohm R."/>
            <person name="Martin F."/>
            <person name="Silar P."/>
            <person name="Natvig D."/>
            <person name="Lalanne C."/>
            <person name="Gautier V."/>
            <person name="Ament-Velasquez S.L."/>
            <person name="Kruys A."/>
            <person name="Hutchinson M.I."/>
            <person name="Powell A.J."/>
            <person name="Barry K."/>
            <person name="Miller A.N."/>
            <person name="Grigoriev I.V."/>
            <person name="Debuchy R."/>
            <person name="Gladieux P."/>
            <person name="Thoren M.H."/>
            <person name="Johannesson H."/>
        </authorList>
    </citation>
    <scope>NUCLEOTIDE SEQUENCE</scope>
    <source>
        <strain evidence="1">CBS 508.74</strain>
    </source>
</reference>
<gene>
    <name evidence="1" type="ORF">N656DRAFT_784015</name>
</gene>
<dbReference type="GeneID" id="89940196"/>
<evidence type="ECO:0000313" key="2">
    <source>
        <dbReference type="Proteomes" id="UP001302812"/>
    </source>
</evidence>
<sequence>MAATSDKPILVAAAYPAAGHTAGVLQLAQYLSGKGFKIYFIGGVEFKASIEKAGAEFIDFEWDWTKNWNEDEGGNVFY</sequence>